<proteinExistence type="predicted"/>
<dbReference type="GO" id="GO:0004672">
    <property type="term" value="F:protein kinase activity"/>
    <property type="evidence" value="ECO:0007669"/>
    <property type="project" value="InterPro"/>
</dbReference>
<protein>
    <submittedName>
        <fullName evidence="2">Inactive receptor kinase</fullName>
    </submittedName>
</protein>
<dbReference type="InterPro" id="IPR000719">
    <property type="entry name" value="Prot_kinase_dom"/>
</dbReference>
<keyword evidence="2" id="KW-0808">Transferase</keyword>
<gene>
    <name evidence="2" type="ORF">Slati_4093900</name>
</gene>
<accession>A0AAW2T7G2</accession>
<reference evidence="2" key="1">
    <citation type="submission" date="2020-06" db="EMBL/GenBank/DDBJ databases">
        <authorList>
            <person name="Li T."/>
            <person name="Hu X."/>
            <person name="Zhang T."/>
            <person name="Song X."/>
            <person name="Zhang H."/>
            <person name="Dai N."/>
            <person name="Sheng W."/>
            <person name="Hou X."/>
            <person name="Wei L."/>
        </authorList>
    </citation>
    <scope>NUCLEOTIDE SEQUENCE</scope>
    <source>
        <strain evidence="2">KEN1</strain>
        <tissue evidence="2">Leaf</tissue>
    </source>
</reference>
<dbReference type="Pfam" id="PF07714">
    <property type="entry name" value="PK_Tyr_Ser-Thr"/>
    <property type="match status" value="1"/>
</dbReference>
<keyword evidence="2" id="KW-0418">Kinase</keyword>
<dbReference type="GO" id="GO:0005524">
    <property type="term" value="F:ATP binding"/>
    <property type="evidence" value="ECO:0007669"/>
    <property type="project" value="InterPro"/>
</dbReference>
<organism evidence="2">
    <name type="scientific">Sesamum latifolium</name>
    <dbReference type="NCBI Taxonomy" id="2727402"/>
    <lineage>
        <taxon>Eukaryota</taxon>
        <taxon>Viridiplantae</taxon>
        <taxon>Streptophyta</taxon>
        <taxon>Embryophyta</taxon>
        <taxon>Tracheophyta</taxon>
        <taxon>Spermatophyta</taxon>
        <taxon>Magnoliopsida</taxon>
        <taxon>eudicotyledons</taxon>
        <taxon>Gunneridae</taxon>
        <taxon>Pentapetalae</taxon>
        <taxon>asterids</taxon>
        <taxon>lamiids</taxon>
        <taxon>Lamiales</taxon>
        <taxon>Pedaliaceae</taxon>
        <taxon>Sesamum</taxon>
    </lineage>
</organism>
<comment type="caution">
    <text evidence="2">The sequence shown here is derived from an EMBL/GenBank/DDBJ whole genome shotgun (WGS) entry which is preliminary data.</text>
</comment>
<dbReference type="InterPro" id="IPR011009">
    <property type="entry name" value="Kinase-like_dom_sf"/>
</dbReference>
<dbReference type="SUPFAM" id="SSF56112">
    <property type="entry name" value="Protein kinase-like (PK-like)"/>
    <property type="match status" value="1"/>
</dbReference>
<keyword evidence="2" id="KW-0675">Receptor</keyword>
<dbReference type="PANTHER" id="PTHR48007">
    <property type="entry name" value="LEUCINE-RICH REPEAT RECEPTOR-LIKE PROTEIN KINASE PXC1"/>
    <property type="match status" value="1"/>
</dbReference>
<dbReference type="EMBL" id="JACGWN010000015">
    <property type="protein sequence ID" value="KAL0400640.1"/>
    <property type="molecule type" value="Genomic_DNA"/>
</dbReference>
<evidence type="ECO:0000259" key="1">
    <source>
        <dbReference type="PROSITE" id="PS50011"/>
    </source>
</evidence>
<dbReference type="PROSITE" id="PS50011">
    <property type="entry name" value="PROTEIN_KINASE_DOM"/>
    <property type="match status" value="1"/>
</dbReference>
<reference evidence="2" key="2">
    <citation type="journal article" date="2024" name="Plant">
        <title>Genomic evolution and insights into agronomic trait innovations of Sesamum species.</title>
        <authorList>
            <person name="Miao H."/>
            <person name="Wang L."/>
            <person name="Qu L."/>
            <person name="Liu H."/>
            <person name="Sun Y."/>
            <person name="Le M."/>
            <person name="Wang Q."/>
            <person name="Wei S."/>
            <person name="Zheng Y."/>
            <person name="Lin W."/>
            <person name="Duan Y."/>
            <person name="Cao H."/>
            <person name="Xiong S."/>
            <person name="Wang X."/>
            <person name="Wei L."/>
            <person name="Li C."/>
            <person name="Ma Q."/>
            <person name="Ju M."/>
            <person name="Zhao R."/>
            <person name="Li G."/>
            <person name="Mu C."/>
            <person name="Tian Q."/>
            <person name="Mei H."/>
            <person name="Zhang T."/>
            <person name="Gao T."/>
            <person name="Zhang H."/>
        </authorList>
    </citation>
    <scope>NUCLEOTIDE SEQUENCE</scope>
    <source>
        <strain evidence="2">KEN1</strain>
    </source>
</reference>
<dbReference type="PANTHER" id="PTHR48007:SF77">
    <property type="entry name" value="PROTEIN KINASE DOMAIN-CONTAINING PROTEIN"/>
    <property type="match status" value="1"/>
</dbReference>
<dbReference type="Gene3D" id="1.10.510.10">
    <property type="entry name" value="Transferase(Phosphotransferase) domain 1"/>
    <property type="match status" value="1"/>
</dbReference>
<dbReference type="InterPro" id="IPR046959">
    <property type="entry name" value="PRK1-6/SRF4-like"/>
</dbReference>
<sequence length="269" mass="30195">MITGRGWWLPCCGENCSGKSAMSIHEPQASYHQLLRISVPVFSLTSPLSSTFANPEDGIFMSAQKYPPLQVSANIKAIITLGEAKEEPCRLVLFTGSPVEFGLKELLMAPSIALGDKLPTFTNTQLVRLRKDILFVVKRFSTNDYSHDKLLEEMKIIGSIDHENVGKMIGYCLHEDECLAIREYFPQESLETMKKAKNRVHLNWEARVRIATGVAKGLAHIHGQRRRGFAHANIKASNIFLDAEQYGCIADDYSFLLPQLSLTIPLRFQ</sequence>
<evidence type="ECO:0000313" key="2">
    <source>
        <dbReference type="EMBL" id="KAL0400640.1"/>
    </source>
</evidence>
<name>A0AAW2T7G2_9LAMI</name>
<feature type="domain" description="Protein kinase" evidence="1">
    <location>
        <begin position="106"/>
        <end position="269"/>
    </location>
</feature>
<dbReference type="AlphaFoldDB" id="A0AAW2T7G2"/>
<dbReference type="InterPro" id="IPR001245">
    <property type="entry name" value="Ser-Thr/Tyr_kinase_cat_dom"/>
</dbReference>